<feature type="transmembrane region" description="Helical" evidence="4">
    <location>
        <begin position="310"/>
        <end position="327"/>
    </location>
</feature>
<evidence type="ECO:0000313" key="6">
    <source>
        <dbReference type="Proteomes" id="UP000673691"/>
    </source>
</evidence>
<dbReference type="Proteomes" id="UP000673691">
    <property type="component" value="Unassembled WGS sequence"/>
</dbReference>
<gene>
    <name evidence="5" type="ORF">BJ554DRAFT_4014</name>
</gene>
<sequence>MEVDRVAAGKRAQGEYWQTGVSRAAVSPSVAALRYSRLDHLPPVERSGADSSCIRSYCLPKPCLLTRFVGVLSALALSEYGDVWWLGLSASLSATLSGLGTSVEVSFSTDASGGRAHMHPIFRTAATEKLTIAWAGATCSAVARNKREGQSNLSVILAFASVCGSAGLAAYSRSLDRKHKLTETFGGNGSLNLRTVSVPIAALMVSPIAFVQYLVSSSSPSGLPLPAGYAAWLSEQPVLATFLVYAVSGCSVAVSNVWYERFLAAQPAEPDSGVRGKDVVVWGWCAAVALAWAVGFLGMGGLPAGAGPRFLGGAAVLALGLAINQLLSSNIPLVQRLVAPEKRLHSTGRVSHSRKPSELPTHGMQDVTTSILGRPASLSTLRGYLQSILANHDSRQIFYFLCLNLTYMFVQMAYGLWANSLGLISDCECPRRARDFCSNAVMNMALPASVRLTN</sequence>
<organism evidence="5 6">
    <name type="scientific">Olpidium bornovanus</name>
    <dbReference type="NCBI Taxonomy" id="278681"/>
    <lineage>
        <taxon>Eukaryota</taxon>
        <taxon>Fungi</taxon>
        <taxon>Fungi incertae sedis</taxon>
        <taxon>Olpidiomycota</taxon>
        <taxon>Olpidiomycotina</taxon>
        <taxon>Olpidiomycetes</taxon>
        <taxon>Olpidiales</taxon>
        <taxon>Olpidiaceae</taxon>
        <taxon>Olpidium</taxon>
    </lineage>
</organism>
<feature type="transmembrane region" description="Helical" evidence="4">
    <location>
        <begin position="238"/>
        <end position="259"/>
    </location>
</feature>
<dbReference type="GO" id="GO:0005385">
    <property type="term" value="F:zinc ion transmembrane transporter activity"/>
    <property type="evidence" value="ECO:0007669"/>
    <property type="project" value="InterPro"/>
</dbReference>
<comment type="caution">
    <text evidence="5">The sequence shown here is derived from an EMBL/GenBank/DDBJ whole genome shotgun (WGS) entry which is preliminary data.</text>
</comment>
<accession>A0A8H7ZMX8</accession>
<keyword evidence="3" id="KW-0406">Ion transport</keyword>
<feature type="transmembrane region" description="Helical" evidence="4">
    <location>
        <begin position="153"/>
        <end position="171"/>
    </location>
</feature>
<dbReference type="GO" id="GO:0006882">
    <property type="term" value="P:intracellular zinc ion homeostasis"/>
    <property type="evidence" value="ECO:0007669"/>
    <property type="project" value="InterPro"/>
</dbReference>
<dbReference type="GO" id="GO:1904257">
    <property type="term" value="P:zinc ion import into Golgi lumen"/>
    <property type="evidence" value="ECO:0007669"/>
    <property type="project" value="TreeGrafter"/>
</dbReference>
<dbReference type="OrthoDB" id="78669at2759"/>
<evidence type="ECO:0000256" key="2">
    <source>
        <dbReference type="ARBA" id="ARBA00022448"/>
    </source>
</evidence>
<feature type="transmembrane region" description="Helical" evidence="4">
    <location>
        <begin position="191"/>
        <end position="215"/>
    </location>
</feature>
<evidence type="ECO:0000313" key="5">
    <source>
        <dbReference type="EMBL" id="KAG5456284.1"/>
    </source>
</evidence>
<name>A0A8H7ZMX8_9FUNG</name>
<keyword evidence="4" id="KW-0472">Membrane</keyword>
<protein>
    <submittedName>
        <fullName evidence="5">Uncharacterized protein</fullName>
    </submittedName>
</protein>
<feature type="transmembrane region" description="Helical" evidence="4">
    <location>
        <begin position="279"/>
        <end position="298"/>
    </location>
</feature>
<dbReference type="InterPro" id="IPR045316">
    <property type="entry name" value="Msc2-like"/>
</dbReference>
<keyword evidence="4" id="KW-0812">Transmembrane</keyword>
<keyword evidence="4" id="KW-1133">Transmembrane helix</keyword>
<dbReference type="EMBL" id="JAEFCI010011980">
    <property type="protein sequence ID" value="KAG5456284.1"/>
    <property type="molecule type" value="Genomic_DNA"/>
</dbReference>
<dbReference type="GO" id="GO:0005794">
    <property type="term" value="C:Golgi apparatus"/>
    <property type="evidence" value="ECO:0007669"/>
    <property type="project" value="TreeGrafter"/>
</dbReference>
<dbReference type="GO" id="GO:0031410">
    <property type="term" value="C:cytoplasmic vesicle"/>
    <property type="evidence" value="ECO:0007669"/>
    <property type="project" value="TreeGrafter"/>
</dbReference>
<feature type="transmembrane region" description="Helical" evidence="4">
    <location>
        <begin position="397"/>
        <end position="417"/>
    </location>
</feature>
<proteinExistence type="inferred from homology"/>
<keyword evidence="2" id="KW-0813">Transport</keyword>
<evidence type="ECO:0000256" key="4">
    <source>
        <dbReference type="SAM" id="Phobius"/>
    </source>
</evidence>
<reference evidence="5 6" key="1">
    <citation type="journal article" name="Sci. Rep.">
        <title>Genome-scale phylogenetic analyses confirm Olpidium as the closest living zoosporic fungus to the non-flagellated, terrestrial fungi.</title>
        <authorList>
            <person name="Chang Y."/>
            <person name="Rochon D."/>
            <person name="Sekimoto S."/>
            <person name="Wang Y."/>
            <person name="Chovatia M."/>
            <person name="Sandor L."/>
            <person name="Salamov A."/>
            <person name="Grigoriev I.V."/>
            <person name="Stajich J.E."/>
            <person name="Spatafora J.W."/>
        </authorList>
    </citation>
    <scope>NUCLEOTIDE SEQUENCE [LARGE SCALE GENOMIC DNA]</scope>
    <source>
        <strain evidence="5">S191</strain>
    </source>
</reference>
<dbReference type="PANTHER" id="PTHR45755">
    <property type="match status" value="1"/>
</dbReference>
<evidence type="ECO:0000256" key="1">
    <source>
        <dbReference type="ARBA" id="ARBA00008873"/>
    </source>
</evidence>
<dbReference type="AlphaFoldDB" id="A0A8H7ZMX8"/>
<keyword evidence="6" id="KW-1185">Reference proteome</keyword>
<comment type="similarity">
    <text evidence="1">Belongs to the cation diffusion facilitator (CDF) transporter (TC 2.A.4) family. SLC30A subfamily.</text>
</comment>
<evidence type="ECO:0000256" key="3">
    <source>
        <dbReference type="ARBA" id="ARBA00023065"/>
    </source>
</evidence>
<dbReference type="PANTHER" id="PTHR45755:SF4">
    <property type="entry name" value="ZINC TRANSPORTER 7"/>
    <property type="match status" value="1"/>
</dbReference>